<dbReference type="AlphaFoldDB" id="A0A3D8QQQ9"/>
<evidence type="ECO:0000256" key="2">
    <source>
        <dbReference type="SAM" id="SignalP"/>
    </source>
</evidence>
<feature type="domain" description="DUF7908" evidence="3">
    <location>
        <begin position="130"/>
        <end position="250"/>
    </location>
</feature>
<gene>
    <name evidence="4" type="ORF">BP5796_10641</name>
</gene>
<feature type="compositionally biased region" description="Low complexity" evidence="1">
    <location>
        <begin position="392"/>
        <end position="430"/>
    </location>
</feature>
<dbReference type="Pfam" id="PF25485">
    <property type="entry name" value="DUF7908"/>
    <property type="match status" value="2"/>
</dbReference>
<evidence type="ECO:0000313" key="5">
    <source>
        <dbReference type="Proteomes" id="UP000256328"/>
    </source>
</evidence>
<dbReference type="InterPro" id="IPR057230">
    <property type="entry name" value="DUF7908"/>
</dbReference>
<feature type="region of interest" description="Disordered" evidence="1">
    <location>
        <begin position="365"/>
        <end position="436"/>
    </location>
</feature>
<sequence length="725" mass="73344">MFSKLVTSAVTLASLLRFSQATALQRRLDYCVDPTVVFIKTYEISYPVFINTYISANTIININGGVTININNAPTYISTVVTGITNSTVYATTTATATITTTATVSPTAAATGIPLPGPDAIPINLALVPSALKKRQSGSSNSTYVGPGGQVVQGCAQAVTFYLQDGNLLAGNGEIVSTGYNLSYAPFAASTVAGPITQSFSLSADLLQWTNALFPNKIATFCLLGGILEAVFVTEEPVGCSHQLLQAISPSVCGASASSSLSVSTQVSTMQNGSFTSATLGPTVTAIVSTLPDGSLTTLDSTLFPTGTAGVSSTPGGPNVITSTVTNPDGSVSTILITQTTQPTGASTTGFSSETSVLVETSTIPGTVTTSSGPIETSTLGNGSLTTNSGPLTTLTVPPSTETTSIPITEPLSSTNQTSTSQSSSSQTSDTLLPTGTISPASSFVIAADTGSGAKHKRAGTKWFTFINDSAALSDTLDGAALFSTALGRLYSGGKNVGLSRADIEAGFAPFRAFFGEPDISEKFDVSPGGGFSFTPSANGTALGFVATFCFTPDGEIISRYSEKGLTFTCTTLTVTIQIVSNNDPQMPSSSSSAAPTSSIPPVTTTGVTTLPDGQVTSTTGTVPGTTPSTPGPTGTGVITSSGSSLPVTSTPTSGSLPPSSSPTTSATSTADISADMSGDLNIPGPTSAPAVARGISLKKRANIPGNKLYRGGLLRSPWAPRLV</sequence>
<dbReference type="OrthoDB" id="3559145at2759"/>
<proteinExistence type="predicted"/>
<dbReference type="EMBL" id="PDLN01000016">
    <property type="protein sequence ID" value="RDW64139.1"/>
    <property type="molecule type" value="Genomic_DNA"/>
</dbReference>
<reference evidence="4 5" key="1">
    <citation type="journal article" date="2018" name="IMA Fungus">
        <title>IMA Genome-F 9: Draft genome sequence of Annulohypoxylon stygium, Aspergillus mulundensis, Berkeleyomyces basicola (syn. Thielaviopsis basicola), Ceratocystis smalleyi, two Cercospora beticola strains, Coleophoma cylindrospora, Fusarium fracticaudum, Phialophora cf. hyalina, and Morchella septimelata.</title>
        <authorList>
            <person name="Wingfield B.D."/>
            <person name="Bills G.F."/>
            <person name="Dong Y."/>
            <person name="Huang W."/>
            <person name="Nel W.J."/>
            <person name="Swalarsk-Parry B.S."/>
            <person name="Vaghefi N."/>
            <person name="Wilken P.M."/>
            <person name="An Z."/>
            <person name="de Beer Z.W."/>
            <person name="De Vos L."/>
            <person name="Chen L."/>
            <person name="Duong T.A."/>
            <person name="Gao Y."/>
            <person name="Hammerbacher A."/>
            <person name="Kikkert J.R."/>
            <person name="Li Y."/>
            <person name="Li H."/>
            <person name="Li K."/>
            <person name="Li Q."/>
            <person name="Liu X."/>
            <person name="Ma X."/>
            <person name="Naidoo K."/>
            <person name="Pethybridge S.J."/>
            <person name="Sun J."/>
            <person name="Steenkamp E.T."/>
            <person name="van der Nest M.A."/>
            <person name="van Wyk S."/>
            <person name="Wingfield M.J."/>
            <person name="Xiong C."/>
            <person name="Yue Q."/>
            <person name="Zhang X."/>
        </authorList>
    </citation>
    <scope>NUCLEOTIDE SEQUENCE [LARGE SCALE GENOMIC DNA]</scope>
    <source>
        <strain evidence="4 5">BP5796</strain>
    </source>
</reference>
<feature type="domain" description="DUF7908" evidence="3">
    <location>
        <begin position="442"/>
        <end position="579"/>
    </location>
</feature>
<protein>
    <recommendedName>
        <fullName evidence="3">DUF7908 domain-containing protein</fullName>
    </recommendedName>
</protein>
<feature type="signal peptide" evidence="2">
    <location>
        <begin position="1"/>
        <end position="21"/>
    </location>
</feature>
<feature type="region of interest" description="Disordered" evidence="1">
    <location>
        <begin position="585"/>
        <end position="687"/>
    </location>
</feature>
<organism evidence="4 5">
    <name type="scientific">Coleophoma crateriformis</name>
    <dbReference type="NCBI Taxonomy" id="565419"/>
    <lineage>
        <taxon>Eukaryota</taxon>
        <taxon>Fungi</taxon>
        <taxon>Dikarya</taxon>
        <taxon>Ascomycota</taxon>
        <taxon>Pezizomycotina</taxon>
        <taxon>Leotiomycetes</taxon>
        <taxon>Helotiales</taxon>
        <taxon>Dermateaceae</taxon>
        <taxon>Coleophoma</taxon>
    </lineage>
</organism>
<feature type="compositionally biased region" description="Low complexity" evidence="1">
    <location>
        <begin position="589"/>
        <end position="672"/>
    </location>
</feature>
<evidence type="ECO:0000256" key="1">
    <source>
        <dbReference type="SAM" id="MobiDB-lite"/>
    </source>
</evidence>
<keyword evidence="5" id="KW-1185">Reference proteome</keyword>
<evidence type="ECO:0000259" key="3">
    <source>
        <dbReference type="Pfam" id="PF25485"/>
    </source>
</evidence>
<feature type="chain" id="PRO_5017733475" description="DUF7908 domain-containing protein" evidence="2">
    <location>
        <begin position="22"/>
        <end position="725"/>
    </location>
</feature>
<dbReference type="Proteomes" id="UP000256328">
    <property type="component" value="Unassembled WGS sequence"/>
</dbReference>
<keyword evidence="2" id="KW-0732">Signal</keyword>
<accession>A0A3D8QQQ9</accession>
<name>A0A3D8QQQ9_9HELO</name>
<feature type="compositionally biased region" description="Polar residues" evidence="1">
    <location>
        <begin position="365"/>
        <end position="391"/>
    </location>
</feature>
<comment type="caution">
    <text evidence="4">The sequence shown here is derived from an EMBL/GenBank/DDBJ whole genome shotgun (WGS) entry which is preliminary data.</text>
</comment>
<evidence type="ECO:0000313" key="4">
    <source>
        <dbReference type="EMBL" id="RDW64139.1"/>
    </source>
</evidence>